<dbReference type="Pfam" id="PF12802">
    <property type="entry name" value="MarR_2"/>
    <property type="match status" value="1"/>
</dbReference>
<dbReference type="InterPro" id="IPR000835">
    <property type="entry name" value="HTH_MarR-typ"/>
</dbReference>
<dbReference type="EMBL" id="JADIKC010000003">
    <property type="protein sequence ID" value="MBM7121176.1"/>
    <property type="molecule type" value="Genomic_DNA"/>
</dbReference>
<dbReference type="PANTHER" id="PTHR39515">
    <property type="entry name" value="CONSERVED PROTEIN"/>
    <property type="match status" value="1"/>
</dbReference>
<reference evidence="2 3" key="1">
    <citation type="submission" date="2020-10" db="EMBL/GenBank/DDBJ databases">
        <title>Phylogeny of dyella-like bacteria.</title>
        <authorList>
            <person name="Fu J."/>
        </authorList>
    </citation>
    <scope>NUCLEOTIDE SEQUENCE [LARGE SCALE GENOMIC DNA]</scope>
    <source>
        <strain evidence="2 3">THG-B117</strain>
    </source>
</reference>
<evidence type="ECO:0000259" key="1">
    <source>
        <dbReference type="PROSITE" id="PS50995"/>
    </source>
</evidence>
<dbReference type="RefSeq" id="WP_204635587.1">
    <property type="nucleotide sequence ID" value="NZ_CP183983.1"/>
</dbReference>
<dbReference type="SUPFAM" id="SSF46785">
    <property type="entry name" value="Winged helix' DNA-binding domain"/>
    <property type="match status" value="1"/>
</dbReference>
<organism evidence="2 3">
    <name type="scientific">Dyella kyungheensis</name>
    <dbReference type="NCBI Taxonomy" id="1242174"/>
    <lineage>
        <taxon>Bacteria</taxon>
        <taxon>Pseudomonadati</taxon>
        <taxon>Pseudomonadota</taxon>
        <taxon>Gammaproteobacteria</taxon>
        <taxon>Lysobacterales</taxon>
        <taxon>Rhodanobacteraceae</taxon>
        <taxon>Dyella</taxon>
    </lineage>
</organism>
<evidence type="ECO:0000313" key="3">
    <source>
        <dbReference type="Proteomes" id="UP001430065"/>
    </source>
</evidence>
<evidence type="ECO:0000313" key="2">
    <source>
        <dbReference type="EMBL" id="MBM7121176.1"/>
    </source>
</evidence>
<feature type="domain" description="HTH marR-type" evidence="1">
    <location>
        <begin position="9"/>
        <end position="142"/>
    </location>
</feature>
<accession>A0ABS2JQ70</accession>
<dbReference type="PROSITE" id="PS50995">
    <property type="entry name" value="HTH_MARR_2"/>
    <property type="match status" value="1"/>
</dbReference>
<dbReference type="InterPro" id="IPR052526">
    <property type="entry name" value="HTH-type_Bedaq_tolerance"/>
</dbReference>
<gene>
    <name evidence="2" type="ORF">ISP20_08375</name>
</gene>
<protein>
    <submittedName>
        <fullName evidence="2">Winged helix-turn-helix transcriptional regulator</fullName>
    </submittedName>
</protein>
<sequence length="150" mass="16394">MSPSADSDARALAEQLRSALRRLYRQLRRHAVDQDMSPLHLPLLVQIVENPGIGVGELARLENLRSPTVTGHINSMVAAGLVKRTEPAAGDRRRVGLMATTHGLALIDSKRKRRTDQLVKALMQLPPSSRAALWAAVPALNDLELNDIDA</sequence>
<keyword evidence="3" id="KW-1185">Reference proteome</keyword>
<dbReference type="Gene3D" id="1.10.10.10">
    <property type="entry name" value="Winged helix-like DNA-binding domain superfamily/Winged helix DNA-binding domain"/>
    <property type="match status" value="1"/>
</dbReference>
<dbReference type="Proteomes" id="UP001430065">
    <property type="component" value="Unassembled WGS sequence"/>
</dbReference>
<comment type="caution">
    <text evidence="2">The sequence shown here is derived from an EMBL/GenBank/DDBJ whole genome shotgun (WGS) entry which is preliminary data.</text>
</comment>
<dbReference type="InterPro" id="IPR036390">
    <property type="entry name" value="WH_DNA-bd_sf"/>
</dbReference>
<dbReference type="InterPro" id="IPR036388">
    <property type="entry name" value="WH-like_DNA-bd_sf"/>
</dbReference>
<proteinExistence type="predicted"/>
<dbReference type="SMART" id="SM00347">
    <property type="entry name" value="HTH_MARR"/>
    <property type="match status" value="1"/>
</dbReference>
<name>A0ABS2JQ70_9GAMM</name>
<dbReference type="PANTHER" id="PTHR39515:SF2">
    <property type="entry name" value="HTH-TYPE TRANSCRIPTIONAL REGULATOR RV0880"/>
    <property type="match status" value="1"/>
</dbReference>